<dbReference type="AlphaFoldDB" id="A0AAW3YS59"/>
<gene>
    <name evidence="1" type="ORF">ID854_06795</name>
</gene>
<dbReference type="EMBL" id="JACXBF010000128">
    <property type="protein sequence ID" value="MBD2800176.1"/>
    <property type="molecule type" value="Genomic_DNA"/>
</dbReference>
<evidence type="ECO:0000313" key="1">
    <source>
        <dbReference type="EMBL" id="MBD2800176.1"/>
    </source>
</evidence>
<reference evidence="1" key="2">
    <citation type="journal article" date="2024" name="Toxins">
        <title>Genome Sequence Analysis of Native Xenorhabdus Strains Isolated from Entomopathogenic Nematodes in Argentina.</title>
        <authorList>
            <person name="Palma L."/>
            <person name="Frizzo L."/>
            <person name="Kaiser S."/>
            <person name="Berry C."/>
            <person name="Caballero P."/>
            <person name="Bode H.B."/>
            <person name="Del Valle E.E."/>
        </authorList>
    </citation>
    <scope>NUCLEOTIDE SEQUENCE</scope>
    <source>
        <strain evidence="1">M</strain>
    </source>
</reference>
<dbReference type="RefSeq" id="WP_323868678.1">
    <property type="nucleotide sequence ID" value="NZ_JACXBF010000128.1"/>
</dbReference>
<comment type="caution">
    <text evidence="1">The sequence shown here is derived from an EMBL/GenBank/DDBJ whole genome shotgun (WGS) entry which is preliminary data.</text>
</comment>
<organism evidence="1">
    <name type="scientific">Xenorhabdus szentirmaii</name>
    <dbReference type="NCBI Taxonomy" id="290112"/>
    <lineage>
        <taxon>Bacteria</taxon>
        <taxon>Pseudomonadati</taxon>
        <taxon>Pseudomonadota</taxon>
        <taxon>Gammaproteobacteria</taxon>
        <taxon>Enterobacterales</taxon>
        <taxon>Morganellaceae</taxon>
        <taxon>Xenorhabdus</taxon>
    </lineage>
</organism>
<protein>
    <submittedName>
        <fullName evidence="1">Uncharacterized protein</fullName>
    </submittedName>
</protein>
<sequence>MNIKKNFKTLLISTIIFPTLSFTNNHKIEITQIIGLRLSDSNDRYIMEECKRWKLTEEEIDNIFKMSNEYEYNPYHSFMQSPCDIKGKAKLHHEIWDFSITGGGIITLTHQNKEIYLGCDILVCEPFFILPTFNAMEP</sequence>
<proteinExistence type="predicted"/>
<reference evidence="1" key="1">
    <citation type="submission" date="2020-09" db="EMBL/GenBank/DDBJ databases">
        <authorList>
            <person name="Palma L."/>
            <person name="Caballero P."/>
            <person name="Berry C."/>
            <person name="Del Valle E."/>
        </authorList>
    </citation>
    <scope>NUCLEOTIDE SEQUENCE</scope>
    <source>
        <strain evidence="1">M</strain>
    </source>
</reference>
<dbReference type="Proteomes" id="UP001193920">
    <property type="component" value="Unassembled WGS sequence"/>
</dbReference>
<accession>A0AAW3YS59</accession>
<name>A0AAW3YS59_9GAMM</name>